<protein>
    <submittedName>
        <fullName evidence="2">Uncharacterized protein</fullName>
    </submittedName>
</protein>
<dbReference type="RefSeq" id="WP_169342836.1">
    <property type="nucleotide sequence ID" value="NZ_JABBJJ010000004.1"/>
</dbReference>
<reference evidence="2 3" key="1">
    <citation type="submission" date="2020-04" db="EMBL/GenBank/DDBJ databases">
        <title>Draft genome of Pyxidicoccus fallax type strain.</title>
        <authorList>
            <person name="Whitworth D.E."/>
        </authorList>
    </citation>
    <scope>NUCLEOTIDE SEQUENCE [LARGE SCALE GENOMIC DNA]</scope>
    <source>
        <strain evidence="2 3">DSM 14698</strain>
    </source>
</reference>
<gene>
    <name evidence="2" type="ORF">HG543_01600</name>
</gene>
<evidence type="ECO:0000313" key="2">
    <source>
        <dbReference type="EMBL" id="NMO13559.1"/>
    </source>
</evidence>
<dbReference type="AlphaFoldDB" id="A0A848L4H3"/>
<sequence length="317" mass="35882">MAINPETAKHAVFIVDYEKWTSSGAREHRIVRLGHNATWAKLAEKSRLEPSWNSIPEGKSKGKKPFPTEETPVNSGTGSMELKWKVWDDANKLTNNEVELYSVMRAEKRYIDEGFKKLGSKYVQTLTRGSASIDVENCGVDSFFWHEGKQTCVFCESKFTRSPAKFESWKADKRRVWQLMGRYKTGDGNRCRQMSWSWIRDRARKALLRPVGLAGLSTDQKASGVEQCVRMLQAANDRRGKRMVNIFGAAEVPVYPGIYLVVLGEAGAPSVNELPVEWPFPMDDKEFIELGEDFDNWLQSQSSHDAEPAPSSIILPT</sequence>
<comment type="caution">
    <text evidence="2">The sequence shown here is derived from an EMBL/GenBank/DDBJ whole genome shotgun (WGS) entry which is preliminary data.</text>
</comment>
<keyword evidence="3" id="KW-1185">Reference proteome</keyword>
<evidence type="ECO:0000256" key="1">
    <source>
        <dbReference type="SAM" id="MobiDB-lite"/>
    </source>
</evidence>
<evidence type="ECO:0000313" key="3">
    <source>
        <dbReference type="Proteomes" id="UP000518300"/>
    </source>
</evidence>
<name>A0A848L4H3_9BACT</name>
<proteinExistence type="predicted"/>
<accession>A0A848L4H3</accession>
<organism evidence="2 3">
    <name type="scientific">Pyxidicoccus fallax</name>
    <dbReference type="NCBI Taxonomy" id="394095"/>
    <lineage>
        <taxon>Bacteria</taxon>
        <taxon>Pseudomonadati</taxon>
        <taxon>Myxococcota</taxon>
        <taxon>Myxococcia</taxon>
        <taxon>Myxococcales</taxon>
        <taxon>Cystobacterineae</taxon>
        <taxon>Myxococcaceae</taxon>
        <taxon>Pyxidicoccus</taxon>
    </lineage>
</organism>
<dbReference type="Proteomes" id="UP000518300">
    <property type="component" value="Unassembled WGS sequence"/>
</dbReference>
<feature type="region of interest" description="Disordered" evidence="1">
    <location>
        <begin position="50"/>
        <end position="77"/>
    </location>
</feature>
<dbReference type="EMBL" id="JABBJJ010000004">
    <property type="protein sequence ID" value="NMO13559.1"/>
    <property type="molecule type" value="Genomic_DNA"/>
</dbReference>